<dbReference type="EMBL" id="JBHSMC010000019">
    <property type="protein sequence ID" value="MFC5465900.1"/>
    <property type="molecule type" value="Genomic_DNA"/>
</dbReference>
<organism evidence="3 4">
    <name type="scientific">Lederbergia graminis</name>
    <dbReference type="NCBI Taxonomy" id="735518"/>
    <lineage>
        <taxon>Bacteria</taxon>
        <taxon>Bacillati</taxon>
        <taxon>Bacillota</taxon>
        <taxon>Bacilli</taxon>
        <taxon>Bacillales</taxon>
        <taxon>Bacillaceae</taxon>
        <taxon>Lederbergia</taxon>
    </lineage>
</organism>
<feature type="region of interest" description="Disordered" evidence="1">
    <location>
        <begin position="204"/>
        <end position="303"/>
    </location>
</feature>
<evidence type="ECO:0000256" key="1">
    <source>
        <dbReference type="SAM" id="MobiDB-lite"/>
    </source>
</evidence>
<keyword evidence="2" id="KW-0472">Membrane</keyword>
<comment type="caution">
    <text evidence="3">The sequence shown here is derived from an EMBL/GenBank/DDBJ whole genome shotgun (WGS) entry which is preliminary data.</text>
</comment>
<evidence type="ECO:0000256" key="2">
    <source>
        <dbReference type="SAM" id="Phobius"/>
    </source>
</evidence>
<feature type="transmembrane region" description="Helical" evidence="2">
    <location>
        <begin position="12"/>
        <end position="33"/>
    </location>
</feature>
<keyword evidence="2" id="KW-1133">Transmembrane helix</keyword>
<protein>
    <submittedName>
        <fullName evidence="3">Uncharacterized protein</fullName>
    </submittedName>
</protein>
<evidence type="ECO:0000313" key="3">
    <source>
        <dbReference type="EMBL" id="MFC5465900.1"/>
    </source>
</evidence>
<reference evidence="4" key="1">
    <citation type="journal article" date="2019" name="Int. J. Syst. Evol. Microbiol.">
        <title>The Global Catalogue of Microorganisms (GCM) 10K type strain sequencing project: providing services to taxonomists for standard genome sequencing and annotation.</title>
        <authorList>
            <consortium name="The Broad Institute Genomics Platform"/>
            <consortium name="The Broad Institute Genome Sequencing Center for Infectious Disease"/>
            <person name="Wu L."/>
            <person name="Ma J."/>
        </authorList>
    </citation>
    <scope>NUCLEOTIDE SEQUENCE [LARGE SCALE GENOMIC DNA]</scope>
    <source>
        <strain evidence="4">CGMCC 1.12237</strain>
    </source>
</reference>
<feature type="compositionally biased region" description="Basic and acidic residues" evidence="1">
    <location>
        <begin position="220"/>
        <end position="281"/>
    </location>
</feature>
<name>A0ABW0LJB5_9BACI</name>
<dbReference type="Proteomes" id="UP001596147">
    <property type="component" value="Unassembled WGS sequence"/>
</dbReference>
<sequence>MNSRTPNKNSKKVLMMIVGIVVLIVAGTVGILMSKGKAEESNEDLDTKEPTKVSIEQKVEYGDDIGDKTFTIHMEDETKEANFVDLDPEVDTMTVGNTEHRLELEDEIFDVTVVVEDTQKPVIKGVKDVIDFEGEEVDIEEELKKLITAEDPVDGELDIVFEIEEDKDKENNYNVTAEATDENGNKTTERFEVVVKVVVKEEKVDKKDEENKSSSIASKSENDTSKPKQEKPKEEIPKQEKTKQEVPKKQEPKQEVAKKEPKQEKPKQEKAKTEEPKEEKQPPVLDTGAPPLKSPSGIPSGATLTQELLPSFHMYSYNRSLPGGGSITKVDVSSDYGGSATMVGTDNDGNSFIASYYVSHPNNISYQVIGPMDKPTFTQDDKSLLFEVGRAFTRAYGM</sequence>
<keyword evidence="2" id="KW-0812">Transmembrane</keyword>
<dbReference type="Gene3D" id="2.60.40.10">
    <property type="entry name" value="Immunoglobulins"/>
    <property type="match status" value="1"/>
</dbReference>
<accession>A0ABW0LJB5</accession>
<evidence type="ECO:0000313" key="4">
    <source>
        <dbReference type="Proteomes" id="UP001596147"/>
    </source>
</evidence>
<dbReference type="RefSeq" id="WP_382352996.1">
    <property type="nucleotide sequence ID" value="NZ_JBHSMC010000019.1"/>
</dbReference>
<gene>
    <name evidence="3" type="ORF">ACFPM4_14300</name>
</gene>
<dbReference type="InterPro" id="IPR013783">
    <property type="entry name" value="Ig-like_fold"/>
</dbReference>
<proteinExistence type="predicted"/>
<keyword evidence="4" id="KW-1185">Reference proteome</keyword>